<dbReference type="GO" id="GO:0004672">
    <property type="term" value="F:protein kinase activity"/>
    <property type="evidence" value="ECO:0007669"/>
    <property type="project" value="InterPro"/>
</dbReference>
<dbReference type="OrthoDB" id="9813021at2"/>
<comment type="similarity">
    <text evidence="5">Belongs to the protein kinase superfamily. Ser/Thr protein kinase family. GCN2 subfamily.</text>
</comment>
<dbReference type="Proteomes" id="UP000030149">
    <property type="component" value="Unassembled WGS sequence"/>
</dbReference>
<reference evidence="8" key="1">
    <citation type="submission" date="2013-09" db="EMBL/GenBank/DDBJ databases">
        <authorList>
            <person name="Zeng Z."/>
            <person name="Chen C."/>
        </authorList>
    </citation>
    <scope>NUCLEOTIDE SEQUENCE [LARGE SCALE GENOMIC DNA]</scope>
    <source>
        <strain evidence="8">DK69</strain>
    </source>
</reference>
<evidence type="ECO:0000256" key="1">
    <source>
        <dbReference type="ARBA" id="ARBA00022679"/>
    </source>
</evidence>
<dbReference type="InterPro" id="IPR000719">
    <property type="entry name" value="Prot_kinase_dom"/>
</dbReference>
<protein>
    <recommendedName>
        <fullName evidence="6">Protein kinase domain-containing protein</fullName>
    </recommendedName>
</protein>
<keyword evidence="3" id="KW-0418">Kinase</keyword>
<keyword evidence="4" id="KW-0067">ATP-binding</keyword>
<organism evidence="7 8">
    <name type="scientific">Flavobacterium enshiense DK69</name>
    <dbReference type="NCBI Taxonomy" id="1107311"/>
    <lineage>
        <taxon>Bacteria</taxon>
        <taxon>Pseudomonadati</taxon>
        <taxon>Bacteroidota</taxon>
        <taxon>Flavobacteriia</taxon>
        <taxon>Flavobacteriales</taxon>
        <taxon>Flavobacteriaceae</taxon>
        <taxon>Flavobacterium</taxon>
    </lineage>
</organism>
<keyword evidence="1" id="KW-0808">Transferase</keyword>
<reference evidence="7 8" key="2">
    <citation type="journal article" date="2015" name="Stand. Genomic Sci.">
        <title>High quality draft genomic sequence of Flavobacterium enshiense DK69(T) and comparison among Flavobacterium genomes.</title>
        <authorList>
            <person name="Zeng Z."/>
            <person name="Chen C."/>
            <person name="Du H."/>
            <person name="Wang G."/>
            <person name="Li M."/>
        </authorList>
    </citation>
    <scope>NUCLEOTIDE SEQUENCE [LARGE SCALE GENOMIC DNA]</scope>
    <source>
        <strain evidence="7 8">DK69</strain>
    </source>
</reference>
<dbReference type="InterPro" id="IPR050339">
    <property type="entry name" value="CC_SR_Kinase"/>
</dbReference>
<dbReference type="PATRIC" id="fig|1107311.3.peg.1774"/>
<dbReference type="SMART" id="SM00220">
    <property type="entry name" value="S_TKc"/>
    <property type="match status" value="1"/>
</dbReference>
<dbReference type="GO" id="GO:0005524">
    <property type="term" value="F:ATP binding"/>
    <property type="evidence" value="ECO:0007669"/>
    <property type="project" value="UniProtKB-KW"/>
</dbReference>
<dbReference type="STRING" id="1107311.Q767_13965"/>
<dbReference type="EMBL" id="JRLZ01000017">
    <property type="protein sequence ID" value="KGO94034.1"/>
    <property type="molecule type" value="Genomic_DNA"/>
</dbReference>
<dbReference type="PROSITE" id="PS00108">
    <property type="entry name" value="PROTEIN_KINASE_ST"/>
    <property type="match status" value="1"/>
</dbReference>
<dbReference type="Gene3D" id="1.10.510.10">
    <property type="entry name" value="Transferase(Phosphotransferase) domain 1"/>
    <property type="match status" value="1"/>
</dbReference>
<dbReference type="InterPro" id="IPR011009">
    <property type="entry name" value="Kinase-like_dom_sf"/>
</dbReference>
<evidence type="ECO:0000259" key="6">
    <source>
        <dbReference type="PROSITE" id="PS50011"/>
    </source>
</evidence>
<gene>
    <name evidence="7" type="ORF">Q767_13965</name>
</gene>
<dbReference type="PROSITE" id="PS50011">
    <property type="entry name" value="PROTEIN_KINASE_DOM"/>
    <property type="match status" value="1"/>
</dbReference>
<dbReference type="InterPro" id="IPR008271">
    <property type="entry name" value="Ser/Thr_kinase_AS"/>
</dbReference>
<dbReference type="SUPFAM" id="SSF56112">
    <property type="entry name" value="Protein kinase-like (PK-like)"/>
    <property type="match status" value="1"/>
</dbReference>
<keyword evidence="2" id="KW-0547">Nucleotide-binding</keyword>
<evidence type="ECO:0000256" key="2">
    <source>
        <dbReference type="ARBA" id="ARBA00022741"/>
    </source>
</evidence>
<dbReference type="RefSeq" id="WP_023573794.1">
    <property type="nucleotide sequence ID" value="NZ_AVCS01000011.1"/>
</dbReference>
<evidence type="ECO:0000313" key="8">
    <source>
        <dbReference type="Proteomes" id="UP000030149"/>
    </source>
</evidence>
<dbReference type="PANTHER" id="PTHR11042">
    <property type="entry name" value="EUKARYOTIC TRANSLATION INITIATION FACTOR 2-ALPHA KINASE EIF2-ALPHA KINASE -RELATED"/>
    <property type="match status" value="1"/>
</dbReference>
<dbReference type="eggNOG" id="COG0515">
    <property type="taxonomic scope" value="Bacteria"/>
</dbReference>
<comment type="caution">
    <text evidence="7">The sequence shown here is derived from an EMBL/GenBank/DDBJ whole genome shotgun (WGS) entry which is preliminary data.</text>
</comment>
<accession>V6S887</accession>
<evidence type="ECO:0000256" key="4">
    <source>
        <dbReference type="ARBA" id="ARBA00022840"/>
    </source>
</evidence>
<sequence length="431" mass="50008">MNVVKIIEPINTGGNGIIEKVLCDDGHIYAKKTFSLVPNHKISSHVVDKCRNRFIREIKIQKQLQKEYIIPIIHYDLSGSFPWYLMPVADYDYGHEIELIKKTPKQPDGLGDILNALEYLHNLGYVHRDLKPGNILYHDGFWKLSDLGLVTPDKDITDLSITSSNEWSGTVIYMAPEQHTNFKRVDRRADIYSFGAILHDIYGNSSRIPFSNFSCSGEIGVILEKCSKKEPKDRFNNIGILRDKLLYILSKGTTTLSSTSQEQIDKFEDLENFNSEKFIDLVFYLKEEDSDLYSIFKELNNEILDKLYAVDIDLFIEFCLIYVEWVKNTSFNFDYCDVVIRLIQNIYNKIDNNDLKANCVISAAELGRSHNRWFVMENVVRMANADIDENLAFRIQIEIEVEPRNKRNFELCVKQINRNINVYHNLIAEAF</sequence>
<dbReference type="AlphaFoldDB" id="V6S887"/>
<evidence type="ECO:0000256" key="3">
    <source>
        <dbReference type="ARBA" id="ARBA00022777"/>
    </source>
</evidence>
<feature type="domain" description="Protein kinase" evidence="6">
    <location>
        <begin position="4"/>
        <end position="304"/>
    </location>
</feature>
<keyword evidence="8" id="KW-1185">Reference proteome</keyword>
<proteinExistence type="inferred from homology"/>
<dbReference type="GO" id="GO:0005737">
    <property type="term" value="C:cytoplasm"/>
    <property type="evidence" value="ECO:0007669"/>
    <property type="project" value="TreeGrafter"/>
</dbReference>
<evidence type="ECO:0000313" key="7">
    <source>
        <dbReference type="EMBL" id="KGO94034.1"/>
    </source>
</evidence>
<name>V6S887_9FLAO</name>
<dbReference type="Pfam" id="PF00069">
    <property type="entry name" value="Pkinase"/>
    <property type="match status" value="1"/>
</dbReference>
<evidence type="ECO:0000256" key="5">
    <source>
        <dbReference type="ARBA" id="ARBA00037982"/>
    </source>
</evidence>